<proteinExistence type="predicted"/>
<feature type="region of interest" description="Disordered" evidence="1">
    <location>
        <begin position="1"/>
        <end position="64"/>
    </location>
</feature>
<keyword evidence="3" id="KW-1185">Reference proteome</keyword>
<feature type="compositionally biased region" description="Basic and acidic residues" evidence="1">
    <location>
        <begin position="39"/>
        <end position="64"/>
    </location>
</feature>
<evidence type="ECO:0000256" key="1">
    <source>
        <dbReference type="SAM" id="MobiDB-lite"/>
    </source>
</evidence>
<dbReference type="OrthoDB" id="3912356at2759"/>
<dbReference type="EMBL" id="ML996082">
    <property type="protein sequence ID" value="KAF2156436.1"/>
    <property type="molecule type" value="Genomic_DNA"/>
</dbReference>
<dbReference type="Proteomes" id="UP000799439">
    <property type="component" value="Unassembled WGS sequence"/>
</dbReference>
<evidence type="ECO:0000313" key="3">
    <source>
        <dbReference type="Proteomes" id="UP000799439"/>
    </source>
</evidence>
<gene>
    <name evidence="2" type="ORF">K461DRAFT_275548</name>
</gene>
<evidence type="ECO:0008006" key="4">
    <source>
        <dbReference type="Google" id="ProtNLM"/>
    </source>
</evidence>
<name>A0A9P4J7E0_9PEZI</name>
<dbReference type="AlphaFoldDB" id="A0A9P4J7E0"/>
<sequence>MAEAPKRGLRARLGLSSNKSSGPRQRLTKKTSLPNGDANNRRKDSSDTVDSAVDRRHTVPTEYDRWTTPRTYSVDAAQNQPQSTWTADGYPLIPERISKLQKPLPKAAHQYHKDVIDKDTGERKDLTEMMHALRYDESLDDIPEYMTQEDNVVDYSRARGEPMFVKLSAELWVQITDYLQPREAANLALTCKTILWLLGSRPFDNLLLLENRQQRIKFLLPMDVKVPNQLFCFPCAAFHNRLNPGFESLKPTGVLNPLFNCPNKTNNLLPPPRHRITPGRALPFTFVQLVTRAHRFGAPYGIPPDSLSRRWRDPWSDWTHQTRYHVHKNGHLLMRVVSQVFADGGLTIAAKRMLLYSRDDYTPYFSVCAHWKDGVMMDNCKCALDHIPVAKHRTAYLGGAKMPPPGIASLCGKCQPMRRCPRCPSEYLIELKLVEDKTVAMGDALRFKQALVVTRWCDLGSGIDPHQREWAAIQGESDEYDSFEEIGNRSVSSIFESAFTDHFPYQRLISLNPKNEHSSENGGKWY</sequence>
<protein>
    <recommendedName>
        <fullName evidence="4">F-box domain-containing protein</fullName>
    </recommendedName>
</protein>
<evidence type="ECO:0000313" key="2">
    <source>
        <dbReference type="EMBL" id="KAF2156436.1"/>
    </source>
</evidence>
<organism evidence="2 3">
    <name type="scientific">Myriangium duriaei CBS 260.36</name>
    <dbReference type="NCBI Taxonomy" id="1168546"/>
    <lineage>
        <taxon>Eukaryota</taxon>
        <taxon>Fungi</taxon>
        <taxon>Dikarya</taxon>
        <taxon>Ascomycota</taxon>
        <taxon>Pezizomycotina</taxon>
        <taxon>Dothideomycetes</taxon>
        <taxon>Dothideomycetidae</taxon>
        <taxon>Myriangiales</taxon>
        <taxon>Myriangiaceae</taxon>
        <taxon>Myriangium</taxon>
    </lineage>
</organism>
<reference evidence="2" key="1">
    <citation type="journal article" date="2020" name="Stud. Mycol.">
        <title>101 Dothideomycetes genomes: a test case for predicting lifestyles and emergence of pathogens.</title>
        <authorList>
            <person name="Haridas S."/>
            <person name="Albert R."/>
            <person name="Binder M."/>
            <person name="Bloem J."/>
            <person name="Labutti K."/>
            <person name="Salamov A."/>
            <person name="Andreopoulos B."/>
            <person name="Baker S."/>
            <person name="Barry K."/>
            <person name="Bills G."/>
            <person name="Bluhm B."/>
            <person name="Cannon C."/>
            <person name="Castanera R."/>
            <person name="Culley D."/>
            <person name="Daum C."/>
            <person name="Ezra D."/>
            <person name="Gonzalez J."/>
            <person name="Henrissat B."/>
            <person name="Kuo A."/>
            <person name="Liang C."/>
            <person name="Lipzen A."/>
            <person name="Lutzoni F."/>
            <person name="Magnuson J."/>
            <person name="Mondo S."/>
            <person name="Nolan M."/>
            <person name="Ohm R."/>
            <person name="Pangilinan J."/>
            <person name="Park H.-J."/>
            <person name="Ramirez L."/>
            <person name="Alfaro M."/>
            <person name="Sun H."/>
            <person name="Tritt A."/>
            <person name="Yoshinaga Y."/>
            <person name="Zwiers L.-H."/>
            <person name="Turgeon B."/>
            <person name="Goodwin S."/>
            <person name="Spatafora J."/>
            <person name="Crous P."/>
            <person name="Grigoriev I."/>
        </authorList>
    </citation>
    <scope>NUCLEOTIDE SEQUENCE</scope>
    <source>
        <strain evidence="2">CBS 260.36</strain>
    </source>
</reference>
<accession>A0A9P4J7E0</accession>
<comment type="caution">
    <text evidence="2">The sequence shown here is derived from an EMBL/GenBank/DDBJ whole genome shotgun (WGS) entry which is preliminary data.</text>
</comment>